<gene>
    <name evidence="1" type="ORF">FPQ15_12640</name>
</gene>
<reference evidence="1 2" key="1">
    <citation type="submission" date="2019-07" db="EMBL/GenBank/DDBJ databases">
        <title>Gilliamella genomes.</title>
        <authorList>
            <person name="Zheng H."/>
        </authorList>
    </citation>
    <scope>NUCLEOTIDE SEQUENCE [LARGE SCALE GENOMIC DNA]</scope>
    <source>
        <strain evidence="1 2">W8127</strain>
    </source>
</reference>
<organism evidence="1 2">
    <name type="scientific">Gilliamella apicola</name>
    <dbReference type="NCBI Taxonomy" id="1196095"/>
    <lineage>
        <taxon>Bacteria</taxon>
        <taxon>Pseudomonadati</taxon>
        <taxon>Pseudomonadota</taxon>
        <taxon>Gammaproteobacteria</taxon>
        <taxon>Orbales</taxon>
        <taxon>Orbaceae</taxon>
        <taxon>Gilliamella</taxon>
    </lineage>
</organism>
<name>A0A556RVQ2_9GAMM</name>
<evidence type="ECO:0000313" key="2">
    <source>
        <dbReference type="Proteomes" id="UP000319483"/>
    </source>
</evidence>
<comment type="caution">
    <text evidence="1">The sequence shown here is derived from an EMBL/GenBank/DDBJ whole genome shotgun (WGS) entry which is preliminary data.</text>
</comment>
<dbReference type="RefSeq" id="WP_144093154.1">
    <property type="nucleotide sequence ID" value="NZ_VMHM01000019.1"/>
</dbReference>
<dbReference type="Proteomes" id="UP000319483">
    <property type="component" value="Unassembled WGS sequence"/>
</dbReference>
<dbReference type="AlphaFoldDB" id="A0A556RVQ2"/>
<evidence type="ECO:0000313" key="1">
    <source>
        <dbReference type="EMBL" id="TSJ92958.1"/>
    </source>
</evidence>
<evidence type="ECO:0008006" key="3">
    <source>
        <dbReference type="Google" id="ProtNLM"/>
    </source>
</evidence>
<proteinExistence type="predicted"/>
<protein>
    <recommendedName>
        <fullName evidence="3">DUF4123 domain-containing protein</fullName>
    </recommendedName>
</protein>
<sequence>MKQQLIALLDNENNQKYYRYLLLDPLTSVSELDFVGLNNIKDLYGEQAVTPVVRKDLAYDLDACPQLITLGKPNQELENRLLHFSLIEAKGEILQSKRYVCCWLVSQYEPKIVAKILSEIGMHLTQFLGSIFVPFYEPFRMQLLHQGNLICPEFLADLLSSFVSYSYLTVNKTIETINNLGYKPNPSTIFLSEDAKFYNQHIKKIFDIYLSQANIYIKLDKETTQINLLDLARAYHRVCSYGLTNLNDQRTFTIMTLRYGNLLSNSTLKMAIDQAKLNEGSLAERFQAIDRQEFLSIKN</sequence>
<dbReference type="EMBL" id="VMHM01000019">
    <property type="protein sequence ID" value="TSJ92958.1"/>
    <property type="molecule type" value="Genomic_DNA"/>
</dbReference>
<accession>A0A556RVQ2</accession>